<comment type="caution">
    <text evidence="1">The sequence shown here is derived from an EMBL/GenBank/DDBJ whole genome shotgun (WGS) entry which is preliminary data.</text>
</comment>
<dbReference type="EMBL" id="LAZR01036456">
    <property type="protein sequence ID" value="KKL24789.1"/>
    <property type="molecule type" value="Genomic_DNA"/>
</dbReference>
<sequence length="100" mass="11381">MTRETCPTCSTRTYGQADCVVCDKSFWRRRPDQITCAKKVCKMARQLQVSKHKLAARFLGQTIVCAICKTKTPKTRVNQKTCLKPACVLKHSFSLAKRSR</sequence>
<name>A0A0F9BS85_9ZZZZ</name>
<proteinExistence type="predicted"/>
<accession>A0A0F9BS85</accession>
<evidence type="ECO:0000313" key="1">
    <source>
        <dbReference type="EMBL" id="KKL24789.1"/>
    </source>
</evidence>
<reference evidence="1" key="1">
    <citation type="journal article" date="2015" name="Nature">
        <title>Complex archaea that bridge the gap between prokaryotes and eukaryotes.</title>
        <authorList>
            <person name="Spang A."/>
            <person name="Saw J.H."/>
            <person name="Jorgensen S.L."/>
            <person name="Zaremba-Niedzwiedzka K."/>
            <person name="Martijn J."/>
            <person name="Lind A.E."/>
            <person name="van Eijk R."/>
            <person name="Schleper C."/>
            <person name="Guy L."/>
            <person name="Ettema T.J."/>
        </authorList>
    </citation>
    <scope>NUCLEOTIDE SEQUENCE</scope>
</reference>
<dbReference type="AlphaFoldDB" id="A0A0F9BS85"/>
<gene>
    <name evidence="1" type="ORF">LCGC14_2411820</name>
</gene>
<protein>
    <submittedName>
        <fullName evidence="1">Uncharacterized protein</fullName>
    </submittedName>
</protein>
<organism evidence="1">
    <name type="scientific">marine sediment metagenome</name>
    <dbReference type="NCBI Taxonomy" id="412755"/>
    <lineage>
        <taxon>unclassified sequences</taxon>
        <taxon>metagenomes</taxon>
        <taxon>ecological metagenomes</taxon>
    </lineage>
</organism>